<dbReference type="RefSeq" id="WP_067642929.1">
    <property type="nucleotide sequence ID" value="NZ_CP015249.1"/>
</dbReference>
<proteinExistence type="predicted"/>
<feature type="signal peptide" evidence="1">
    <location>
        <begin position="1"/>
        <end position="20"/>
    </location>
</feature>
<dbReference type="STRING" id="1300342.I596_219"/>
<reference evidence="2 3" key="1">
    <citation type="submission" date="2016-04" db="EMBL/GenBank/DDBJ databases">
        <title>Complete genome sequence of Dokdonella koreensis DS-123T.</title>
        <authorList>
            <person name="Kim J.F."/>
            <person name="Lee H."/>
            <person name="Kwak M.-J."/>
        </authorList>
    </citation>
    <scope>NUCLEOTIDE SEQUENCE [LARGE SCALE GENOMIC DNA]</scope>
    <source>
        <strain evidence="2 3">DS-123</strain>
    </source>
</reference>
<feature type="chain" id="PRO_5007886684" evidence="1">
    <location>
        <begin position="21"/>
        <end position="123"/>
    </location>
</feature>
<organism evidence="2 3">
    <name type="scientific">Dokdonella koreensis DS-123</name>
    <dbReference type="NCBI Taxonomy" id="1300342"/>
    <lineage>
        <taxon>Bacteria</taxon>
        <taxon>Pseudomonadati</taxon>
        <taxon>Pseudomonadota</taxon>
        <taxon>Gammaproteobacteria</taxon>
        <taxon>Lysobacterales</taxon>
        <taxon>Rhodanobacteraceae</taxon>
        <taxon>Dokdonella</taxon>
    </lineage>
</organism>
<evidence type="ECO:0000313" key="3">
    <source>
        <dbReference type="Proteomes" id="UP000076830"/>
    </source>
</evidence>
<evidence type="ECO:0000313" key="2">
    <source>
        <dbReference type="EMBL" id="ANB16258.1"/>
    </source>
</evidence>
<protein>
    <submittedName>
        <fullName evidence="2">Uncharacterized protein</fullName>
    </submittedName>
</protein>
<keyword evidence="1" id="KW-0732">Signal</keyword>
<dbReference type="Proteomes" id="UP000076830">
    <property type="component" value="Chromosome"/>
</dbReference>
<dbReference type="EMBL" id="CP015249">
    <property type="protein sequence ID" value="ANB16258.1"/>
    <property type="molecule type" value="Genomic_DNA"/>
</dbReference>
<name>A0A167G8F4_9GAMM</name>
<sequence length="123" mass="13365">MSSVRIVGLMLLVLAATVHGAEVQTLPDGRRITLLQVVEVEPETGARTLVLEYQTELPLADAEALAAEVDAVWAYFRPTVEAAGVDTAAIKAMAPPTGFIRKRSKASQTFVYWRSGNGPWARR</sequence>
<evidence type="ECO:0000256" key="1">
    <source>
        <dbReference type="SAM" id="SignalP"/>
    </source>
</evidence>
<dbReference type="KEGG" id="dko:I596_219"/>
<gene>
    <name evidence="2" type="ORF">I596_219</name>
</gene>
<dbReference type="AlphaFoldDB" id="A0A167G8F4"/>
<keyword evidence="3" id="KW-1185">Reference proteome</keyword>
<accession>A0A167G8F4</accession>